<protein>
    <submittedName>
        <fullName evidence="3">Uncharacterized protein</fullName>
    </submittedName>
</protein>
<reference evidence="3" key="1">
    <citation type="submission" date="2022-01" db="EMBL/GenBank/DDBJ databases">
        <title>Genome Sequence Resource for Two Populations of Ditylenchus destructor, the Migratory Endoparasitic Phytonematode.</title>
        <authorList>
            <person name="Zhang H."/>
            <person name="Lin R."/>
            <person name="Xie B."/>
        </authorList>
    </citation>
    <scope>NUCLEOTIDE SEQUENCE</scope>
    <source>
        <strain evidence="3">BazhouSP</strain>
    </source>
</reference>
<dbReference type="EMBL" id="JAKKPZ010000007">
    <property type="protein sequence ID" value="KAI1718814.1"/>
    <property type="molecule type" value="Genomic_DNA"/>
</dbReference>
<feature type="region of interest" description="Disordered" evidence="1">
    <location>
        <begin position="215"/>
        <end position="236"/>
    </location>
</feature>
<evidence type="ECO:0000313" key="4">
    <source>
        <dbReference type="Proteomes" id="UP001201812"/>
    </source>
</evidence>
<dbReference type="AlphaFoldDB" id="A0AAD4N6M8"/>
<keyword evidence="4" id="KW-1185">Reference proteome</keyword>
<evidence type="ECO:0000256" key="2">
    <source>
        <dbReference type="SAM" id="SignalP"/>
    </source>
</evidence>
<keyword evidence="2" id="KW-0732">Signal</keyword>
<dbReference type="Proteomes" id="UP001201812">
    <property type="component" value="Unassembled WGS sequence"/>
</dbReference>
<comment type="caution">
    <text evidence="3">The sequence shown here is derived from an EMBL/GenBank/DDBJ whole genome shotgun (WGS) entry which is preliminary data.</text>
</comment>
<feature type="compositionally biased region" description="Basic and acidic residues" evidence="1">
    <location>
        <begin position="215"/>
        <end position="228"/>
    </location>
</feature>
<evidence type="ECO:0000256" key="1">
    <source>
        <dbReference type="SAM" id="MobiDB-lite"/>
    </source>
</evidence>
<evidence type="ECO:0000313" key="3">
    <source>
        <dbReference type="EMBL" id="KAI1718814.1"/>
    </source>
</evidence>
<proteinExistence type="predicted"/>
<gene>
    <name evidence="3" type="ORF">DdX_05923</name>
</gene>
<feature type="signal peptide" evidence="2">
    <location>
        <begin position="1"/>
        <end position="18"/>
    </location>
</feature>
<accession>A0AAD4N6M8</accession>
<sequence length="236" mass="25603">MLIGVIYFISVGHFVVLCISCCKKKKSDAPFVVKPIDKVAADKGSKETTSDLKSVKRNYAKADQAPPTMEKPKISTEKLKNNSSVEQTILKSTFLMPGESAIGSKDVKVTLTPTTPVERNDKSKPSVLSTNVTLNTKKGDCTGTKTTQQSHMNKMSTLDGKNVTLLDHTQVSLPQAAPANSQIPKDKAPSIVMSVMAVDAIEKKKADANLKEINKRVLSDMPKEDSGKHVKSQSLF</sequence>
<name>A0AAD4N6M8_9BILA</name>
<feature type="chain" id="PRO_5042296285" evidence="2">
    <location>
        <begin position="19"/>
        <end position="236"/>
    </location>
</feature>
<organism evidence="3 4">
    <name type="scientific">Ditylenchus destructor</name>
    <dbReference type="NCBI Taxonomy" id="166010"/>
    <lineage>
        <taxon>Eukaryota</taxon>
        <taxon>Metazoa</taxon>
        <taxon>Ecdysozoa</taxon>
        <taxon>Nematoda</taxon>
        <taxon>Chromadorea</taxon>
        <taxon>Rhabditida</taxon>
        <taxon>Tylenchina</taxon>
        <taxon>Tylenchomorpha</taxon>
        <taxon>Sphaerularioidea</taxon>
        <taxon>Anguinidae</taxon>
        <taxon>Anguininae</taxon>
        <taxon>Ditylenchus</taxon>
    </lineage>
</organism>